<proteinExistence type="predicted"/>
<evidence type="ECO:0000256" key="1">
    <source>
        <dbReference type="SAM" id="Phobius"/>
    </source>
</evidence>
<accession>A0A6I6A5L8</accession>
<name>A0A6I6A5L8_9PLAN</name>
<evidence type="ECO:0000313" key="3">
    <source>
        <dbReference type="Proteomes" id="UP000427281"/>
    </source>
</evidence>
<dbReference type="AlphaFoldDB" id="A0A6I6A5L8"/>
<protein>
    <submittedName>
        <fullName evidence="2">Uncharacterized protein</fullName>
    </submittedName>
</protein>
<feature type="transmembrane region" description="Helical" evidence="1">
    <location>
        <begin position="12"/>
        <end position="36"/>
    </location>
</feature>
<feature type="transmembrane region" description="Helical" evidence="1">
    <location>
        <begin position="87"/>
        <end position="106"/>
    </location>
</feature>
<organism evidence="2 3">
    <name type="scientific">Gimesia benthica</name>
    <dbReference type="NCBI Taxonomy" id="2608982"/>
    <lineage>
        <taxon>Bacteria</taxon>
        <taxon>Pseudomonadati</taxon>
        <taxon>Planctomycetota</taxon>
        <taxon>Planctomycetia</taxon>
        <taxon>Planctomycetales</taxon>
        <taxon>Planctomycetaceae</taxon>
        <taxon>Gimesia</taxon>
    </lineage>
</organism>
<keyword evidence="1" id="KW-1133">Transmembrane helix</keyword>
<dbReference type="EMBL" id="CP043930">
    <property type="protein sequence ID" value="QGQ21248.1"/>
    <property type="molecule type" value="Genomic_DNA"/>
</dbReference>
<feature type="transmembrane region" description="Helical" evidence="1">
    <location>
        <begin position="56"/>
        <end position="75"/>
    </location>
</feature>
<keyword evidence="3" id="KW-1185">Reference proteome</keyword>
<dbReference type="KEGG" id="gim:F1728_00380"/>
<keyword evidence="1" id="KW-0812">Transmembrane</keyword>
<feature type="transmembrane region" description="Helical" evidence="1">
    <location>
        <begin position="126"/>
        <end position="150"/>
    </location>
</feature>
<sequence length="162" mass="17904">MWGQRLAKLLKGLIGGAFTGLFVGVVIAQLTMANVIQRSDYIHPTLFETAEVRYRWTLILSFVTVFILVGPFFAFHTFGPWVRQAMYGLLGGVALVVGIALLGAWIEGEFPFNHYKGSEHNWISAARGYGIPAAFLFGPVTGILIGRYWISGTGFQGLDFRD</sequence>
<dbReference type="Proteomes" id="UP000427281">
    <property type="component" value="Chromosome"/>
</dbReference>
<evidence type="ECO:0000313" key="2">
    <source>
        <dbReference type="EMBL" id="QGQ21248.1"/>
    </source>
</evidence>
<keyword evidence="1" id="KW-0472">Membrane</keyword>
<dbReference type="RefSeq" id="WP_155362418.1">
    <property type="nucleotide sequence ID" value="NZ_CP043930.1"/>
</dbReference>
<gene>
    <name evidence="2" type="ORF">F1728_00380</name>
</gene>
<reference evidence="2 3" key="1">
    <citation type="submission" date="2019-09" db="EMBL/GenBank/DDBJ databases">
        <title>Gimesia benthica sp. nov., a novel bacterium isolated from deep-sea water of the Northwest Indian Ocean.</title>
        <authorList>
            <person name="Dai X."/>
        </authorList>
    </citation>
    <scope>NUCLEOTIDE SEQUENCE [LARGE SCALE GENOMIC DNA]</scope>
    <source>
        <strain evidence="2 3">E7</strain>
    </source>
</reference>